<proteinExistence type="inferred from homology"/>
<accession>A0ABT6J228</accession>
<comment type="similarity">
    <text evidence="1">Belongs to the DprA/Smf family.</text>
</comment>
<reference evidence="3 4" key="1">
    <citation type="submission" date="2023-03" db="EMBL/GenBank/DDBJ databases">
        <title>Bacterial isolates from washroom surfaces on a university campus.</title>
        <authorList>
            <person name="Holman D.B."/>
            <person name="Gzyl K.E."/>
            <person name="Taheri A.E."/>
        </authorList>
    </citation>
    <scope>NUCLEOTIDE SEQUENCE [LARGE SCALE GENOMIC DNA]</scope>
    <source>
        <strain evidence="3 4">RD01</strain>
    </source>
</reference>
<gene>
    <name evidence="3" type="ORF">P5X59_10830</name>
</gene>
<dbReference type="Proteomes" id="UP001159200">
    <property type="component" value="Unassembled WGS sequence"/>
</dbReference>
<comment type="caution">
    <text evidence="3">The sequence shown here is derived from an EMBL/GenBank/DDBJ whole genome shotgun (WGS) entry which is preliminary data.</text>
</comment>
<protein>
    <submittedName>
        <fullName evidence="3">DNA-processing protein DprA</fullName>
    </submittedName>
</protein>
<dbReference type="EMBL" id="JAROYR010000018">
    <property type="protein sequence ID" value="MDH5158805.1"/>
    <property type="molecule type" value="Genomic_DNA"/>
</dbReference>
<dbReference type="Gene3D" id="3.40.50.450">
    <property type="match status" value="1"/>
</dbReference>
<sequence length="285" mass="32789">MNNVRSKILLLNQYGFSDKLLKAIYNNNIDPLETIFDKACESYNYFLNIYTEKDYNLSKKIDGLIEFNKEFKKSYLFHNDNIKVFFKYQKKELQNLIPDSIFPLFMYSNGDINLLNSDKAKVSIIGTRKPSSESVKLCEHYTQKYTNKGYVIVSGLAKGIDTIAHQTALKNKGHTISVIPTEFNNIYPKENYKLAKEIAAKGLLLSSKGPFSNTYKSDFLDRNKYVANISDEILVIETNLKSGTMNTIRNASIAKKRIYYFDNLDIETQKVIEEYGGIKLKGDYK</sequence>
<dbReference type="InterPro" id="IPR057666">
    <property type="entry name" value="DrpA_SLOG"/>
</dbReference>
<evidence type="ECO:0000313" key="4">
    <source>
        <dbReference type="Proteomes" id="UP001159200"/>
    </source>
</evidence>
<evidence type="ECO:0000313" key="3">
    <source>
        <dbReference type="EMBL" id="MDH5158805.1"/>
    </source>
</evidence>
<evidence type="ECO:0000256" key="1">
    <source>
        <dbReference type="ARBA" id="ARBA00006525"/>
    </source>
</evidence>
<feature type="domain" description="Smf/DprA SLOG" evidence="2">
    <location>
        <begin position="102"/>
        <end position="262"/>
    </location>
</feature>
<dbReference type="PANTHER" id="PTHR43022:SF1">
    <property type="entry name" value="PROTEIN SMF"/>
    <property type="match status" value="1"/>
</dbReference>
<dbReference type="InterPro" id="IPR003488">
    <property type="entry name" value="DprA"/>
</dbReference>
<name>A0ABT6J228_9STAP</name>
<evidence type="ECO:0000259" key="2">
    <source>
        <dbReference type="Pfam" id="PF02481"/>
    </source>
</evidence>
<organism evidence="3 4">
    <name type="scientific">Staphylococcus cohnii</name>
    <dbReference type="NCBI Taxonomy" id="29382"/>
    <lineage>
        <taxon>Bacteria</taxon>
        <taxon>Bacillati</taxon>
        <taxon>Bacillota</taxon>
        <taxon>Bacilli</taxon>
        <taxon>Bacillales</taxon>
        <taxon>Staphylococcaceae</taxon>
        <taxon>Staphylococcus</taxon>
        <taxon>Staphylococcus cohnii species complex</taxon>
    </lineage>
</organism>
<dbReference type="SUPFAM" id="SSF102405">
    <property type="entry name" value="MCP/YpsA-like"/>
    <property type="match status" value="1"/>
</dbReference>
<keyword evidence="4" id="KW-1185">Reference proteome</keyword>
<dbReference type="Pfam" id="PF02481">
    <property type="entry name" value="DNA_processg_A"/>
    <property type="match status" value="1"/>
</dbReference>
<dbReference type="RefSeq" id="WP_069804831.1">
    <property type="nucleotide sequence ID" value="NZ_JAROYJ010000013.1"/>
</dbReference>
<dbReference type="PANTHER" id="PTHR43022">
    <property type="entry name" value="PROTEIN SMF"/>
    <property type="match status" value="1"/>
</dbReference>